<comment type="caution">
    <text evidence="2">The sequence shown here is derived from an EMBL/GenBank/DDBJ whole genome shotgun (WGS) entry which is preliminary data.</text>
</comment>
<organism evidence="2 3">
    <name type="scientific">Phytophthora nicotianae P1569</name>
    <dbReference type="NCBI Taxonomy" id="1317065"/>
    <lineage>
        <taxon>Eukaryota</taxon>
        <taxon>Sar</taxon>
        <taxon>Stramenopiles</taxon>
        <taxon>Oomycota</taxon>
        <taxon>Peronosporomycetes</taxon>
        <taxon>Peronosporales</taxon>
        <taxon>Peronosporaceae</taxon>
        <taxon>Phytophthora</taxon>
    </lineage>
</organism>
<keyword evidence="3" id="KW-1185">Reference proteome</keyword>
<proteinExistence type="predicted"/>
<dbReference type="EMBL" id="ANIZ01003801">
    <property type="protein sequence ID" value="ETI31220.1"/>
    <property type="molecule type" value="Genomic_DNA"/>
</dbReference>
<accession>V9DWF6</accession>
<gene>
    <name evidence="2" type="ORF">F443_21777</name>
</gene>
<name>V9DWF6_PHYNI</name>
<evidence type="ECO:0000313" key="2">
    <source>
        <dbReference type="EMBL" id="ETI31220.1"/>
    </source>
</evidence>
<sequence>MVVGLYLKTSAAHLRFAKASHSSSCPQHAHSRSAMGFSPAGSGGGLPGTEGTPFCVLE</sequence>
<evidence type="ECO:0000256" key="1">
    <source>
        <dbReference type="SAM" id="MobiDB-lite"/>
    </source>
</evidence>
<reference evidence="2 3" key="1">
    <citation type="submission" date="2013-11" db="EMBL/GenBank/DDBJ databases">
        <title>The Genome Sequence of Phytophthora parasitica P1569.</title>
        <authorList>
            <consortium name="The Broad Institute Genomics Platform"/>
            <person name="Russ C."/>
            <person name="Tyler B."/>
            <person name="Panabieres F."/>
            <person name="Shan W."/>
            <person name="Tripathy S."/>
            <person name="Grunwald N."/>
            <person name="Machado M."/>
            <person name="Johnson C.S."/>
            <person name="Arredondo F."/>
            <person name="Hong C."/>
            <person name="Coffey M."/>
            <person name="Young S.K."/>
            <person name="Zeng Q."/>
            <person name="Gargeya S."/>
            <person name="Fitzgerald M."/>
            <person name="Abouelleil A."/>
            <person name="Alvarado L."/>
            <person name="Chapman S.B."/>
            <person name="Gainer-Dewar J."/>
            <person name="Goldberg J."/>
            <person name="Griggs A."/>
            <person name="Gujja S."/>
            <person name="Hansen M."/>
            <person name="Howarth C."/>
            <person name="Imamovic A."/>
            <person name="Ireland A."/>
            <person name="Larimer J."/>
            <person name="McCowan C."/>
            <person name="Murphy C."/>
            <person name="Pearson M."/>
            <person name="Poon T.W."/>
            <person name="Priest M."/>
            <person name="Roberts A."/>
            <person name="Saif S."/>
            <person name="Shea T."/>
            <person name="Sykes S."/>
            <person name="Wortman J."/>
            <person name="Nusbaum C."/>
            <person name="Birren B."/>
        </authorList>
    </citation>
    <scope>NUCLEOTIDE SEQUENCE [LARGE SCALE GENOMIC DNA]</scope>
    <source>
        <strain evidence="2 3">P1569</strain>
    </source>
</reference>
<evidence type="ECO:0000313" key="3">
    <source>
        <dbReference type="Proteomes" id="UP000018721"/>
    </source>
</evidence>
<dbReference type="HOGENOM" id="CLU_2983280_0_0_1"/>
<dbReference type="Proteomes" id="UP000018721">
    <property type="component" value="Unassembled WGS sequence"/>
</dbReference>
<feature type="compositionally biased region" description="Low complexity" evidence="1">
    <location>
        <begin position="49"/>
        <end position="58"/>
    </location>
</feature>
<protein>
    <submittedName>
        <fullName evidence="2">Uncharacterized protein</fullName>
    </submittedName>
</protein>
<feature type="region of interest" description="Disordered" evidence="1">
    <location>
        <begin position="27"/>
        <end position="58"/>
    </location>
</feature>
<dbReference type="AlphaFoldDB" id="V9DWF6"/>